<name>A0A2Z6B082_9BACT</name>
<organism evidence="4 5">
    <name type="scientific">Desulfovibrio ferrophilus</name>
    <dbReference type="NCBI Taxonomy" id="241368"/>
    <lineage>
        <taxon>Bacteria</taxon>
        <taxon>Pseudomonadati</taxon>
        <taxon>Thermodesulfobacteriota</taxon>
        <taxon>Desulfovibrionia</taxon>
        <taxon>Desulfovibrionales</taxon>
        <taxon>Desulfovibrionaceae</taxon>
        <taxon>Desulfovibrio</taxon>
    </lineage>
</organism>
<dbReference type="InterPro" id="IPR003607">
    <property type="entry name" value="HD/PDEase_dom"/>
</dbReference>
<dbReference type="EMBL" id="AP017378">
    <property type="protein sequence ID" value="BBD08922.1"/>
    <property type="molecule type" value="Genomic_DNA"/>
</dbReference>
<keyword evidence="1 4" id="KW-0378">Hydrolase</keyword>
<dbReference type="PROSITE" id="PS51831">
    <property type="entry name" value="HD"/>
    <property type="match status" value="1"/>
</dbReference>
<evidence type="ECO:0000259" key="3">
    <source>
        <dbReference type="PROSITE" id="PS51831"/>
    </source>
</evidence>
<evidence type="ECO:0000313" key="5">
    <source>
        <dbReference type="Proteomes" id="UP000269883"/>
    </source>
</evidence>
<dbReference type="Proteomes" id="UP000269883">
    <property type="component" value="Chromosome"/>
</dbReference>
<dbReference type="AlphaFoldDB" id="A0A2Z6B082"/>
<dbReference type="Pfam" id="PF01966">
    <property type="entry name" value="HD"/>
    <property type="match status" value="1"/>
</dbReference>
<dbReference type="KEGG" id="dfl:DFE_2196"/>
<dbReference type="NCBIfam" id="TIGR00277">
    <property type="entry name" value="HDIG"/>
    <property type="match status" value="1"/>
</dbReference>
<dbReference type="InterPro" id="IPR006674">
    <property type="entry name" value="HD_domain"/>
</dbReference>
<protein>
    <submittedName>
        <fullName evidence="4">Putative HD superfamily hydrolase</fullName>
    </submittedName>
</protein>
<dbReference type="GO" id="GO:0016787">
    <property type="term" value="F:hydrolase activity"/>
    <property type="evidence" value="ECO:0007669"/>
    <property type="project" value="UniProtKB-KW"/>
</dbReference>
<evidence type="ECO:0000313" key="4">
    <source>
        <dbReference type="EMBL" id="BBD08922.1"/>
    </source>
</evidence>
<feature type="region of interest" description="Disordered" evidence="2">
    <location>
        <begin position="321"/>
        <end position="346"/>
    </location>
</feature>
<evidence type="ECO:0000256" key="1">
    <source>
        <dbReference type="ARBA" id="ARBA00022801"/>
    </source>
</evidence>
<accession>A0A2Z6B082</accession>
<dbReference type="RefSeq" id="WP_126379455.1">
    <property type="nucleotide sequence ID" value="NZ_AP017378.1"/>
</dbReference>
<dbReference type="InterPro" id="IPR006675">
    <property type="entry name" value="HDIG_dom"/>
</dbReference>
<gene>
    <name evidence="4" type="ORF">DFE_2196</name>
</gene>
<dbReference type="PANTHER" id="PTHR37294:SF1">
    <property type="entry name" value="3'-5' EXORIBONUCLEASE YHAM"/>
    <property type="match status" value="1"/>
</dbReference>
<feature type="domain" description="HD" evidence="3">
    <location>
        <begin position="166"/>
        <end position="288"/>
    </location>
</feature>
<dbReference type="InterPro" id="IPR050798">
    <property type="entry name" value="YhaM_exoribonuc/phosphodiest"/>
</dbReference>
<dbReference type="SUPFAM" id="SSF109604">
    <property type="entry name" value="HD-domain/PDEase-like"/>
    <property type="match status" value="1"/>
</dbReference>
<dbReference type="SMART" id="SM00471">
    <property type="entry name" value="HDc"/>
    <property type="match status" value="1"/>
</dbReference>
<reference evidence="4 5" key="1">
    <citation type="journal article" date="2018" name="Sci. Adv.">
        <title>Multi-heme cytochromes provide a pathway for survival in energy-limited environments.</title>
        <authorList>
            <person name="Deng X."/>
            <person name="Dohmae N."/>
            <person name="Nealson K.H."/>
            <person name="Hashimoto K."/>
            <person name="Okamoto A."/>
        </authorList>
    </citation>
    <scope>NUCLEOTIDE SEQUENCE [LARGE SCALE GENOMIC DNA]</scope>
    <source>
        <strain evidence="4 5">IS5</strain>
    </source>
</reference>
<dbReference type="PANTHER" id="PTHR37294">
    <property type="entry name" value="3'-5' EXORIBONUCLEASE YHAM"/>
    <property type="match status" value="1"/>
</dbReference>
<proteinExistence type="predicted"/>
<evidence type="ECO:0000256" key="2">
    <source>
        <dbReference type="SAM" id="MobiDB-lite"/>
    </source>
</evidence>
<dbReference type="CDD" id="cd00077">
    <property type="entry name" value="HDc"/>
    <property type="match status" value="1"/>
</dbReference>
<dbReference type="OrthoDB" id="9778453at2"/>
<sequence length="346" mass="38102">MTQKSTFVRDLTPGQNVDEIFLLASAQQGQAKNGPFWSLTLADRSGEIPTKIFSPQAQAITNLAAGQFVRIRGMVGTYRDQPQVVADAATVVEPSANGLQLADFVPASERDPEDMLADLEKLCKENIRHKPLRVLVRTVLTNKQIKARIMPAPGAISIHHAYAGGLVEHTLSVCRLCMSFCDLYPELDRQVLLAAAVFHDLGKAWEYAQGPVREHTDEGRLLGHIQLGLNVIEPFLATAMEKGLEPEVAMHLKHIIVSHHGELEFGSPKRPKTPEAFALHFADNLDAKLKTVAEAVEPAVPEDETGWSPYVRSLGRFVYKPKRTPDPAAENGDDKKDEQCLLPLKA</sequence>
<dbReference type="SUPFAM" id="SSF50249">
    <property type="entry name" value="Nucleic acid-binding proteins"/>
    <property type="match status" value="1"/>
</dbReference>
<keyword evidence="5" id="KW-1185">Reference proteome</keyword>
<dbReference type="Gene3D" id="1.10.3210.10">
    <property type="entry name" value="Hypothetical protein af1432"/>
    <property type="match status" value="1"/>
</dbReference>
<dbReference type="InterPro" id="IPR012340">
    <property type="entry name" value="NA-bd_OB-fold"/>
</dbReference>
<dbReference type="GO" id="GO:0031125">
    <property type="term" value="P:rRNA 3'-end processing"/>
    <property type="evidence" value="ECO:0007669"/>
    <property type="project" value="TreeGrafter"/>
</dbReference>
<dbReference type="CDD" id="cd04492">
    <property type="entry name" value="YhaM_OBF_like"/>
    <property type="match status" value="1"/>
</dbReference>